<accession>A0AAN7Y936</accession>
<evidence type="ECO:0000313" key="2">
    <source>
        <dbReference type="Proteomes" id="UP001309876"/>
    </source>
</evidence>
<proteinExistence type="predicted"/>
<name>A0AAN7Y936_9EURO</name>
<organism evidence="1 2">
    <name type="scientific">Lithohypha guttulata</name>
    <dbReference type="NCBI Taxonomy" id="1690604"/>
    <lineage>
        <taxon>Eukaryota</taxon>
        <taxon>Fungi</taxon>
        <taxon>Dikarya</taxon>
        <taxon>Ascomycota</taxon>
        <taxon>Pezizomycotina</taxon>
        <taxon>Eurotiomycetes</taxon>
        <taxon>Chaetothyriomycetidae</taxon>
        <taxon>Chaetothyriales</taxon>
        <taxon>Trichomeriaceae</taxon>
        <taxon>Lithohypha</taxon>
    </lineage>
</organism>
<comment type="caution">
    <text evidence="1">The sequence shown here is derived from an EMBL/GenBank/DDBJ whole genome shotgun (WGS) entry which is preliminary data.</text>
</comment>
<dbReference type="EMBL" id="JAVRRJ010000001">
    <property type="protein sequence ID" value="KAK5090225.1"/>
    <property type="molecule type" value="Genomic_DNA"/>
</dbReference>
<dbReference type="Proteomes" id="UP001309876">
    <property type="component" value="Unassembled WGS sequence"/>
</dbReference>
<evidence type="ECO:0000313" key="1">
    <source>
        <dbReference type="EMBL" id="KAK5090225.1"/>
    </source>
</evidence>
<keyword evidence="2" id="KW-1185">Reference proteome</keyword>
<sequence length="336" mass="37210">MTPEYEALYAQGWLRWNSDFRGPERHLFPRSRYSAILRSDWHDEALHYAVLSVIATQLSKIRTGTLDQLALDLQLKVVSAQRKALAHGQFSDARIVTALAIVSNSFASTENGQEDLSAPLQLIAAGVEKRGGLQYLGMEGIVADNLMLGDHTRAIMYNIMPQYKMHLPPVTSTTAPKPGGAYSQLLACGLISAEVEEVANSYWVLLKIYDRAAKGKGTSSEATYFAYLASVVEYRLACLNAKMSESNTLDECIILACLLSNHILLRNYGQMSPSVRSLEARFWQRFENLRSEGFFRNYNLHELEIFFACKAEFGGGQGSRSTGSAQKASFSAGARV</sequence>
<reference evidence="1 2" key="1">
    <citation type="submission" date="2023-08" db="EMBL/GenBank/DDBJ databases">
        <title>Black Yeasts Isolated from many extreme environments.</title>
        <authorList>
            <person name="Coleine C."/>
            <person name="Stajich J.E."/>
            <person name="Selbmann L."/>
        </authorList>
    </citation>
    <scope>NUCLEOTIDE SEQUENCE [LARGE SCALE GENOMIC DNA]</scope>
    <source>
        <strain evidence="1 2">CCFEE 5910</strain>
    </source>
</reference>
<gene>
    <name evidence="1" type="ORF">LTR05_000396</name>
</gene>
<dbReference type="AlphaFoldDB" id="A0AAN7Y936"/>
<protein>
    <submittedName>
        <fullName evidence="1">Uncharacterized protein</fullName>
    </submittedName>
</protein>